<protein>
    <submittedName>
        <fullName evidence="1">Uncharacterized protein</fullName>
    </submittedName>
</protein>
<accession>A0ABX7LAF0</accession>
<organism evidence="1 2">
    <name type="scientific">Paenibacillus tianjinensis</name>
    <dbReference type="NCBI Taxonomy" id="2810347"/>
    <lineage>
        <taxon>Bacteria</taxon>
        <taxon>Bacillati</taxon>
        <taxon>Bacillota</taxon>
        <taxon>Bacilli</taxon>
        <taxon>Bacillales</taxon>
        <taxon>Paenibacillaceae</taxon>
        <taxon>Paenibacillus</taxon>
    </lineage>
</organism>
<dbReference type="Proteomes" id="UP000663452">
    <property type="component" value="Chromosome"/>
</dbReference>
<sequence length="96" mass="11284">MGWSIYIKTDRDIKENDVNDIIENLQETYSYPNDFGIKIRQQWGWIAAVDVSIRDKNTVMLSGSYSQSGAIAEEFSAYFQEQLQVLDYQTETRFNW</sequence>
<dbReference type="RefSeq" id="WP_206101053.1">
    <property type="nucleotide sequence ID" value="NZ_CP070969.1"/>
</dbReference>
<gene>
    <name evidence="1" type="ORF">JRJ22_19340</name>
</gene>
<name>A0ABX7LAF0_9BACL</name>
<proteinExistence type="predicted"/>
<dbReference type="EMBL" id="CP070969">
    <property type="protein sequence ID" value="QSF43420.1"/>
    <property type="molecule type" value="Genomic_DNA"/>
</dbReference>
<reference evidence="1 2" key="1">
    <citation type="submission" date="2021-02" db="EMBL/GenBank/DDBJ databases">
        <title>Paenibacillus tianjinensis sp. nov.</title>
        <authorList>
            <person name="Liu H."/>
        </authorList>
    </citation>
    <scope>NUCLEOTIDE SEQUENCE [LARGE SCALE GENOMIC DNA]</scope>
    <source>
        <strain evidence="1 2">TB2019</strain>
    </source>
</reference>
<evidence type="ECO:0000313" key="2">
    <source>
        <dbReference type="Proteomes" id="UP000663452"/>
    </source>
</evidence>
<evidence type="ECO:0000313" key="1">
    <source>
        <dbReference type="EMBL" id="QSF43420.1"/>
    </source>
</evidence>
<keyword evidence="2" id="KW-1185">Reference proteome</keyword>